<gene>
    <name evidence="14" type="ORF">VKT23_018017</name>
</gene>
<dbReference type="Proteomes" id="UP001498398">
    <property type="component" value="Unassembled WGS sequence"/>
</dbReference>
<evidence type="ECO:0000256" key="4">
    <source>
        <dbReference type="ARBA" id="ARBA00010617"/>
    </source>
</evidence>
<dbReference type="SUPFAM" id="SSF48264">
    <property type="entry name" value="Cytochrome P450"/>
    <property type="match status" value="1"/>
</dbReference>
<evidence type="ECO:0000256" key="12">
    <source>
        <dbReference type="ARBA" id="ARBA00023136"/>
    </source>
</evidence>
<dbReference type="InterPro" id="IPR001128">
    <property type="entry name" value="Cyt_P450"/>
</dbReference>
<dbReference type="Gene3D" id="1.10.630.10">
    <property type="entry name" value="Cytochrome P450"/>
    <property type="match status" value="1"/>
</dbReference>
<evidence type="ECO:0000256" key="3">
    <source>
        <dbReference type="ARBA" id="ARBA00005179"/>
    </source>
</evidence>
<keyword evidence="11" id="KW-0503">Monooxygenase</keyword>
<protein>
    <recommendedName>
        <fullName evidence="16">Cytochrome P450</fullName>
    </recommendedName>
</protein>
<evidence type="ECO:0000256" key="13">
    <source>
        <dbReference type="ARBA" id="ARBA00023180"/>
    </source>
</evidence>
<accession>A0ABR1IT59</accession>
<evidence type="ECO:0000256" key="11">
    <source>
        <dbReference type="ARBA" id="ARBA00023033"/>
    </source>
</evidence>
<reference evidence="14 15" key="1">
    <citation type="submission" date="2024-01" db="EMBL/GenBank/DDBJ databases">
        <title>A draft genome for the cacao thread blight pathogen Marasmiellus scandens.</title>
        <authorList>
            <person name="Baruah I.K."/>
            <person name="Leung J."/>
            <person name="Bukari Y."/>
            <person name="Amoako-Attah I."/>
            <person name="Meinhardt L.W."/>
            <person name="Bailey B.A."/>
            <person name="Cohen S.P."/>
        </authorList>
    </citation>
    <scope>NUCLEOTIDE SEQUENCE [LARGE SCALE GENOMIC DNA]</scope>
    <source>
        <strain evidence="14 15">GH-19</strain>
    </source>
</reference>
<evidence type="ECO:0000256" key="6">
    <source>
        <dbReference type="ARBA" id="ARBA00022692"/>
    </source>
</evidence>
<keyword evidence="13" id="KW-0325">Glycoprotein</keyword>
<evidence type="ECO:0000256" key="7">
    <source>
        <dbReference type="ARBA" id="ARBA00022723"/>
    </source>
</evidence>
<evidence type="ECO:0000256" key="1">
    <source>
        <dbReference type="ARBA" id="ARBA00001971"/>
    </source>
</evidence>
<sequence>MEQVLARQEEFGLTWHEVGYIGGNLIEGGIDTSASILQTLVMVLSCHPEVLRKAQEEIDLLVGDDRVPRLDDIKNLPYIQAIIKELERFRPPVPFGVPHATIQDEEYRGYIVPKGCTLFLNQWGIFHDPGWLKYTR</sequence>
<keyword evidence="7" id="KW-0479">Metal-binding</keyword>
<keyword evidence="6" id="KW-0812">Transmembrane</keyword>
<evidence type="ECO:0000256" key="9">
    <source>
        <dbReference type="ARBA" id="ARBA00023002"/>
    </source>
</evidence>
<comment type="cofactor">
    <cofactor evidence="1">
        <name>heme</name>
        <dbReference type="ChEBI" id="CHEBI:30413"/>
    </cofactor>
</comment>
<evidence type="ECO:0000313" key="15">
    <source>
        <dbReference type="Proteomes" id="UP001498398"/>
    </source>
</evidence>
<evidence type="ECO:0000256" key="8">
    <source>
        <dbReference type="ARBA" id="ARBA00022989"/>
    </source>
</evidence>
<dbReference type="Pfam" id="PF00067">
    <property type="entry name" value="p450"/>
    <property type="match status" value="1"/>
</dbReference>
<evidence type="ECO:0000313" key="14">
    <source>
        <dbReference type="EMBL" id="KAK7438404.1"/>
    </source>
</evidence>
<evidence type="ECO:0000256" key="5">
    <source>
        <dbReference type="ARBA" id="ARBA00022617"/>
    </source>
</evidence>
<organism evidence="14 15">
    <name type="scientific">Marasmiellus scandens</name>
    <dbReference type="NCBI Taxonomy" id="2682957"/>
    <lineage>
        <taxon>Eukaryota</taxon>
        <taxon>Fungi</taxon>
        <taxon>Dikarya</taxon>
        <taxon>Basidiomycota</taxon>
        <taxon>Agaricomycotina</taxon>
        <taxon>Agaricomycetes</taxon>
        <taxon>Agaricomycetidae</taxon>
        <taxon>Agaricales</taxon>
        <taxon>Marasmiineae</taxon>
        <taxon>Omphalotaceae</taxon>
        <taxon>Marasmiellus</taxon>
    </lineage>
</organism>
<evidence type="ECO:0000256" key="10">
    <source>
        <dbReference type="ARBA" id="ARBA00023004"/>
    </source>
</evidence>
<keyword evidence="15" id="KW-1185">Reference proteome</keyword>
<dbReference type="PANTHER" id="PTHR46300">
    <property type="entry name" value="P450, PUTATIVE (EUROFUNG)-RELATED-RELATED"/>
    <property type="match status" value="1"/>
</dbReference>
<keyword evidence="12" id="KW-0472">Membrane</keyword>
<comment type="caution">
    <text evidence="14">The sequence shown here is derived from an EMBL/GenBank/DDBJ whole genome shotgun (WGS) entry which is preliminary data.</text>
</comment>
<name>A0ABR1IT59_9AGAR</name>
<comment type="pathway">
    <text evidence="3">Secondary metabolite biosynthesis.</text>
</comment>
<dbReference type="InterPro" id="IPR036396">
    <property type="entry name" value="Cyt_P450_sf"/>
</dbReference>
<keyword evidence="8" id="KW-1133">Transmembrane helix</keyword>
<evidence type="ECO:0008006" key="16">
    <source>
        <dbReference type="Google" id="ProtNLM"/>
    </source>
</evidence>
<keyword evidence="10" id="KW-0408">Iron</keyword>
<comment type="similarity">
    <text evidence="4">Belongs to the cytochrome P450 family.</text>
</comment>
<comment type="subcellular location">
    <subcellularLocation>
        <location evidence="2">Membrane</location>
        <topology evidence="2">Single-pass membrane protein</topology>
    </subcellularLocation>
</comment>
<dbReference type="PRINTS" id="PR00463">
    <property type="entry name" value="EP450I"/>
</dbReference>
<evidence type="ECO:0000256" key="2">
    <source>
        <dbReference type="ARBA" id="ARBA00004167"/>
    </source>
</evidence>
<dbReference type="EMBL" id="JBANRG010000079">
    <property type="protein sequence ID" value="KAK7438404.1"/>
    <property type="molecule type" value="Genomic_DNA"/>
</dbReference>
<keyword evidence="5" id="KW-0349">Heme</keyword>
<dbReference type="InterPro" id="IPR050364">
    <property type="entry name" value="Cytochrome_P450_fung"/>
</dbReference>
<dbReference type="PANTHER" id="PTHR46300:SF2">
    <property type="entry name" value="CYTOCHROME P450 MONOOXYGENASE ALNH-RELATED"/>
    <property type="match status" value="1"/>
</dbReference>
<proteinExistence type="inferred from homology"/>
<keyword evidence="9" id="KW-0560">Oxidoreductase</keyword>
<dbReference type="InterPro" id="IPR002401">
    <property type="entry name" value="Cyt_P450_E_grp-I"/>
</dbReference>